<dbReference type="PANTHER" id="PTHR47990">
    <property type="entry name" value="2-OXOGLUTARATE (2OG) AND FE(II)-DEPENDENT OXYGENASE SUPERFAMILY PROTEIN-RELATED"/>
    <property type="match status" value="1"/>
</dbReference>
<dbReference type="GO" id="GO:0046872">
    <property type="term" value="F:metal ion binding"/>
    <property type="evidence" value="ECO:0007669"/>
    <property type="project" value="UniProtKB-KW"/>
</dbReference>
<gene>
    <name evidence="7" type="ORF">FCM35_KLT13422</name>
</gene>
<evidence type="ECO:0000313" key="8">
    <source>
        <dbReference type="Proteomes" id="UP000623129"/>
    </source>
</evidence>
<dbReference type="SUPFAM" id="SSF51197">
    <property type="entry name" value="Clavaminate synthase-like"/>
    <property type="match status" value="1"/>
</dbReference>
<dbReference type="Pfam" id="PF03171">
    <property type="entry name" value="2OG-FeII_Oxy"/>
    <property type="match status" value="1"/>
</dbReference>
<organism evidence="7 8">
    <name type="scientific">Carex littledalei</name>
    <dbReference type="NCBI Taxonomy" id="544730"/>
    <lineage>
        <taxon>Eukaryota</taxon>
        <taxon>Viridiplantae</taxon>
        <taxon>Streptophyta</taxon>
        <taxon>Embryophyta</taxon>
        <taxon>Tracheophyta</taxon>
        <taxon>Spermatophyta</taxon>
        <taxon>Magnoliopsida</taxon>
        <taxon>Liliopsida</taxon>
        <taxon>Poales</taxon>
        <taxon>Cyperaceae</taxon>
        <taxon>Cyperoideae</taxon>
        <taxon>Cariceae</taxon>
        <taxon>Carex</taxon>
        <taxon>Carex subgen. Euthyceras</taxon>
    </lineage>
</organism>
<proteinExistence type="inferred from homology"/>
<name>A0A833QM99_9POAL</name>
<sequence length="357" mass="40828">MQEVRREISEPPLVTSYQALLQNNDLHSSSLKNENLSVQEIDLPLIDLCNLQSENRENSRLCAKEIVGAASDWGFFQVLNHGISLELLEKIKREQVKLFRLPFEKKVSSGVLNDSYRWGNPTATSASQFSWSEAFHVPLEKISDEDCNYGEFSSLREIMKKLAMAMSSLAQTIADILAQNLGYTCHDFPQNCDERTCFLRLNRYPPCPFSWPETGGGASGLISHTDSDYLTILHQDQVGGLQVMKDSRWVSVRPNRNALIVNIGDLFQAWSNDVYKSVEHRVIANAKRERFSFAYFLCPSYQSTVGAYAQPSRYRSFTFGEFREQVQDDVKRIGRKVGLPRFLMDHAEQHIHKQIDF</sequence>
<keyword evidence="8" id="KW-1185">Reference proteome</keyword>
<comment type="cofactor">
    <cofactor evidence="1">
        <name>L-ascorbate</name>
        <dbReference type="ChEBI" id="CHEBI:38290"/>
    </cofactor>
</comment>
<dbReference type="OrthoDB" id="288590at2759"/>
<dbReference type="Pfam" id="PF14226">
    <property type="entry name" value="DIOX_N"/>
    <property type="match status" value="1"/>
</dbReference>
<dbReference type="EMBL" id="SWLB01000025">
    <property type="protein sequence ID" value="KAF3322281.1"/>
    <property type="molecule type" value="Genomic_DNA"/>
</dbReference>
<keyword evidence="3 5" id="KW-0560">Oxidoreductase</keyword>
<dbReference type="InterPro" id="IPR026992">
    <property type="entry name" value="DIOX_N"/>
</dbReference>
<evidence type="ECO:0000256" key="3">
    <source>
        <dbReference type="ARBA" id="ARBA00023002"/>
    </source>
</evidence>
<protein>
    <submittedName>
        <fullName evidence="7">Gibberellin 2-beta-dioxygenase 8-like protein</fullName>
    </submittedName>
</protein>
<dbReference type="InterPro" id="IPR005123">
    <property type="entry name" value="Oxoglu/Fe-dep_dioxygenase_dom"/>
</dbReference>
<evidence type="ECO:0000259" key="6">
    <source>
        <dbReference type="PROSITE" id="PS51471"/>
    </source>
</evidence>
<evidence type="ECO:0000313" key="7">
    <source>
        <dbReference type="EMBL" id="KAF3322281.1"/>
    </source>
</evidence>
<keyword evidence="4 5" id="KW-0408">Iron</keyword>
<dbReference type="Gene3D" id="2.60.120.330">
    <property type="entry name" value="B-lactam Antibiotic, Isopenicillin N Synthase, Chain"/>
    <property type="match status" value="1"/>
</dbReference>
<comment type="similarity">
    <text evidence="5">Belongs to the iron/ascorbate-dependent oxidoreductase family.</text>
</comment>
<keyword evidence="2 5" id="KW-0479">Metal-binding</keyword>
<evidence type="ECO:0000256" key="1">
    <source>
        <dbReference type="ARBA" id="ARBA00001961"/>
    </source>
</evidence>
<dbReference type="InterPro" id="IPR050231">
    <property type="entry name" value="Iron_ascorbate_oxido_reductase"/>
</dbReference>
<dbReference type="AlphaFoldDB" id="A0A833QM99"/>
<dbReference type="InterPro" id="IPR044861">
    <property type="entry name" value="IPNS-like_FE2OG_OXY"/>
</dbReference>
<reference evidence="7" key="1">
    <citation type="submission" date="2020-01" db="EMBL/GenBank/DDBJ databases">
        <title>Genome sequence of Kobresia littledalei, the first chromosome-level genome in the family Cyperaceae.</title>
        <authorList>
            <person name="Qu G."/>
        </authorList>
    </citation>
    <scope>NUCLEOTIDE SEQUENCE</scope>
    <source>
        <strain evidence="7">C.B.Clarke</strain>
        <tissue evidence="7">Leaf</tissue>
    </source>
</reference>
<dbReference type="Proteomes" id="UP000623129">
    <property type="component" value="Unassembled WGS sequence"/>
</dbReference>
<dbReference type="GO" id="GO:0051213">
    <property type="term" value="F:dioxygenase activity"/>
    <property type="evidence" value="ECO:0007669"/>
    <property type="project" value="UniProtKB-KW"/>
</dbReference>
<dbReference type="InterPro" id="IPR027443">
    <property type="entry name" value="IPNS-like_sf"/>
</dbReference>
<feature type="domain" description="Fe2OG dioxygenase" evidence="6">
    <location>
        <begin position="195"/>
        <end position="299"/>
    </location>
</feature>
<evidence type="ECO:0000256" key="2">
    <source>
        <dbReference type="ARBA" id="ARBA00022723"/>
    </source>
</evidence>
<dbReference type="PROSITE" id="PS51471">
    <property type="entry name" value="FE2OG_OXY"/>
    <property type="match status" value="1"/>
</dbReference>
<evidence type="ECO:0000256" key="4">
    <source>
        <dbReference type="ARBA" id="ARBA00023004"/>
    </source>
</evidence>
<comment type="caution">
    <text evidence="7">The sequence shown here is derived from an EMBL/GenBank/DDBJ whole genome shotgun (WGS) entry which is preliminary data.</text>
</comment>
<evidence type="ECO:0000256" key="5">
    <source>
        <dbReference type="RuleBase" id="RU003682"/>
    </source>
</evidence>
<accession>A0A833QM99</accession>
<keyword evidence="7" id="KW-0223">Dioxygenase</keyword>